<sequence length="104" mass="11182">MLATAAGIGIGKRGASNHEPQRKKVKERRPREPGFANPRQHAVSHVPEAAFRAAIAAPEVIQLSLDESQRQTEERDKGGGNAVNCDERLSSVSVEIAEQSRGDG</sequence>
<evidence type="ECO:0000313" key="2">
    <source>
        <dbReference type="EMBL" id="OAE27785.1"/>
    </source>
</evidence>
<protein>
    <submittedName>
        <fullName evidence="2">Uncharacterized protein</fullName>
    </submittedName>
</protein>
<keyword evidence="3" id="KW-1185">Reference proteome</keyword>
<proteinExistence type="predicted"/>
<comment type="caution">
    <text evidence="2">The sequence shown here is derived from an EMBL/GenBank/DDBJ whole genome shotgun (WGS) entry which is preliminary data.</text>
</comment>
<feature type="compositionally biased region" description="Basic and acidic residues" evidence="1">
    <location>
        <begin position="67"/>
        <end position="78"/>
    </location>
</feature>
<dbReference type="Proteomes" id="UP000077202">
    <property type="component" value="Unassembled WGS sequence"/>
</dbReference>
<organism evidence="2 3">
    <name type="scientific">Marchantia polymorpha subsp. ruderalis</name>
    <dbReference type="NCBI Taxonomy" id="1480154"/>
    <lineage>
        <taxon>Eukaryota</taxon>
        <taxon>Viridiplantae</taxon>
        <taxon>Streptophyta</taxon>
        <taxon>Embryophyta</taxon>
        <taxon>Marchantiophyta</taxon>
        <taxon>Marchantiopsida</taxon>
        <taxon>Marchantiidae</taxon>
        <taxon>Marchantiales</taxon>
        <taxon>Marchantiaceae</taxon>
        <taxon>Marchantia</taxon>
    </lineage>
</organism>
<dbReference type="EMBL" id="LVLJ01001832">
    <property type="protein sequence ID" value="OAE27785.1"/>
    <property type="molecule type" value="Genomic_DNA"/>
</dbReference>
<reference evidence="2" key="1">
    <citation type="submission" date="2016-03" db="EMBL/GenBank/DDBJ databases">
        <title>Mechanisms controlling the formation of the plant cell surface in tip-growing cells are functionally conserved among land plants.</title>
        <authorList>
            <person name="Honkanen S."/>
            <person name="Jones V.A."/>
            <person name="Morieri G."/>
            <person name="Champion C."/>
            <person name="Hetherington A.J."/>
            <person name="Kelly S."/>
            <person name="Saint-Marcoux D."/>
            <person name="Proust H."/>
            <person name="Prescott H."/>
            <person name="Dolan L."/>
        </authorList>
    </citation>
    <scope>NUCLEOTIDE SEQUENCE [LARGE SCALE GENOMIC DNA]</scope>
    <source>
        <tissue evidence="2">Whole gametophyte</tissue>
    </source>
</reference>
<feature type="region of interest" description="Disordered" evidence="1">
    <location>
        <begin position="1"/>
        <end position="43"/>
    </location>
</feature>
<accession>A0A176W5P9</accession>
<evidence type="ECO:0000256" key="1">
    <source>
        <dbReference type="SAM" id="MobiDB-lite"/>
    </source>
</evidence>
<name>A0A176W5P9_MARPO</name>
<gene>
    <name evidence="2" type="ORF">AXG93_2167s1140</name>
</gene>
<evidence type="ECO:0000313" key="3">
    <source>
        <dbReference type="Proteomes" id="UP000077202"/>
    </source>
</evidence>
<feature type="region of interest" description="Disordered" evidence="1">
    <location>
        <begin position="67"/>
        <end position="104"/>
    </location>
</feature>
<dbReference type="AlphaFoldDB" id="A0A176W5P9"/>